<feature type="compositionally biased region" description="Low complexity" evidence="1">
    <location>
        <begin position="105"/>
        <end position="120"/>
    </location>
</feature>
<gene>
    <name evidence="3" type="primary">LOC109686810</name>
</gene>
<dbReference type="AlphaFoldDB" id="A0A8B7UJW6"/>
<dbReference type="KEGG" id="ccan:109686810"/>
<evidence type="ECO:0000256" key="2">
    <source>
        <dbReference type="SAM" id="SignalP"/>
    </source>
</evidence>
<name>A0A8B7UJW6_CASCN</name>
<reference evidence="3" key="1">
    <citation type="submission" date="2025-08" db="UniProtKB">
        <authorList>
            <consortium name="RefSeq"/>
        </authorList>
    </citation>
    <scope>IDENTIFICATION</scope>
    <source>
        <tissue evidence="3">Leukocyte</tissue>
    </source>
</reference>
<dbReference type="RefSeq" id="XP_020019916.1">
    <property type="nucleotide sequence ID" value="XM_020164327.1"/>
</dbReference>
<evidence type="ECO:0000256" key="1">
    <source>
        <dbReference type="SAM" id="MobiDB-lite"/>
    </source>
</evidence>
<proteinExistence type="predicted"/>
<feature type="chain" id="PRO_5034128331" evidence="2">
    <location>
        <begin position="27"/>
        <end position="194"/>
    </location>
</feature>
<feature type="region of interest" description="Disordered" evidence="1">
    <location>
        <begin position="143"/>
        <end position="194"/>
    </location>
</feature>
<feature type="region of interest" description="Disordered" evidence="1">
    <location>
        <begin position="62"/>
        <end position="90"/>
    </location>
</feature>
<evidence type="ECO:0000313" key="3">
    <source>
        <dbReference type="RefSeq" id="XP_020019916.1"/>
    </source>
</evidence>
<sequence>MLWNALLTVFCFVLFCFKLCFNHLTGFEDRLDRGTSASQPLNVITTPLSSVSYEDDFVSSGSGTLTEKKPALESNIGGSNLGTQEDHSSRKPAYDLSCVDVTSQHSSGAQSAASSHSSNSKGKKGKKEKIDWLDSFTGNVQNSLIDEEKVQSGSEHGSHQGKKSGTSSKRSVKEYEQILDTESTLEELSGHSMR</sequence>
<feature type="signal peptide" evidence="2">
    <location>
        <begin position="1"/>
        <end position="26"/>
    </location>
</feature>
<feature type="region of interest" description="Disordered" evidence="1">
    <location>
        <begin position="105"/>
        <end position="129"/>
    </location>
</feature>
<organism evidence="3">
    <name type="scientific">Castor canadensis</name>
    <name type="common">American beaver</name>
    <dbReference type="NCBI Taxonomy" id="51338"/>
    <lineage>
        <taxon>Eukaryota</taxon>
        <taxon>Metazoa</taxon>
        <taxon>Chordata</taxon>
        <taxon>Craniata</taxon>
        <taxon>Vertebrata</taxon>
        <taxon>Euteleostomi</taxon>
        <taxon>Mammalia</taxon>
        <taxon>Eutheria</taxon>
        <taxon>Euarchontoglires</taxon>
        <taxon>Glires</taxon>
        <taxon>Rodentia</taxon>
        <taxon>Castorimorpha</taxon>
        <taxon>Castoridae</taxon>
        <taxon>Castor</taxon>
    </lineage>
</organism>
<protein>
    <submittedName>
        <fullName evidence="3">Centrosome-associated protein 350-like</fullName>
    </submittedName>
</protein>
<accession>A0A8B7UJW6</accession>
<keyword evidence="2" id="KW-0732">Signal</keyword>